<evidence type="ECO:0000313" key="1">
    <source>
        <dbReference type="EMBL" id="MDQ0681305.1"/>
    </source>
</evidence>
<sequence length="118" mass="12714">MPAASPQGPDEECLLLVHVRKVVGQVTYRVCGECADGVITEVVLDEPFRACGLGTRAVSHLRARYPELTWRTTLDTRLTRDLMHRLRIPRAGAAGMCSHVRPPAASAASAASAGHRQA</sequence>
<comment type="caution">
    <text evidence="1">The sequence shown here is derived from an EMBL/GenBank/DDBJ whole genome shotgun (WGS) entry which is preliminary data.</text>
</comment>
<evidence type="ECO:0000313" key="2">
    <source>
        <dbReference type="Proteomes" id="UP001243364"/>
    </source>
</evidence>
<accession>A0ABU0PSC7</accession>
<dbReference type="InterPro" id="IPR016181">
    <property type="entry name" value="Acyl_CoA_acyltransferase"/>
</dbReference>
<organism evidence="1 2">
    <name type="scientific">Streptomyces achromogenes</name>
    <dbReference type="NCBI Taxonomy" id="67255"/>
    <lineage>
        <taxon>Bacteria</taxon>
        <taxon>Bacillati</taxon>
        <taxon>Actinomycetota</taxon>
        <taxon>Actinomycetes</taxon>
        <taxon>Kitasatosporales</taxon>
        <taxon>Streptomycetaceae</taxon>
        <taxon>Streptomyces</taxon>
    </lineage>
</organism>
<gene>
    <name evidence="1" type="ORF">QFZ56_000268</name>
</gene>
<dbReference type="SUPFAM" id="SSF55729">
    <property type="entry name" value="Acyl-CoA N-acyltransferases (Nat)"/>
    <property type="match status" value="1"/>
</dbReference>
<proteinExistence type="predicted"/>
<reference evidence="1 2" key="1">
    <citation type="submission" date="2023-07" db="EMBL/GenBank/DDBJ databases">
        <title>Comparative genomics of wheat-associated soil bacteria to identify genetic determinants of phenazine resistance.</title>
        <authorList>
            <person name="Mouncey N."/>
        </authorList>
    </citation>
    <scope>NUCLEOTIDE SEQUENCE [LARGE SCALE GENOMIC DNA]</scope>
    <source>
        <strain evidence="1 2">W4I19-2</strain>
    </source>
</reference>
<name>A0ABU0PSC7_STRAH</name>
<dbReference type="EMBL" id="JAUSYA010000001">
    <property type="protein sequence ID" value="MDQ0681305.1"/>
    <property type="molecule type" value="Genomic_DNA"/>
</dbReference>
<keyword evidence="2" id="KW-1185">Reference proteome</keyword>
<dbReference type="Proteomes" id="UP001243364">
    <property type="component" value="Unassembled WGS sequence"/>
</dbReference>
<dbReference type="RefSeq" id="WP_307039259.1">
    <property type="nucleotide sequence ID" value="NZ_JAUSYA010000001.1"/>
</dbReference>
<protein>
    <recommendedName>
        <fullName evidence="3">N-acetyltransferase</fullName>
    </recommendedName>
</protein>
<evidence type="ECO:0008006" key="3">
    <source>
        <dbReference type="Google" id="ProtNLM"/>
    </source>
</evidence>